<dbReference type="AlphaFoldDB" id="A0A3P7YJW4"/>
<organism evidence="1 2">
    <name type="scientific">Haemonchus placei</name>
    <name type="common">Barber's pole worm</name>
    <dbReference type="NCBI Taxonomy" id="6290"/>
    <lineage>
        <taxon>Eukaryota</taxon>
        <taxon>Metazoa</taxon>
        <taxon>Ecdysozoa</taxon>
        <taxon>Nematoda</taxon>
        <taxon>Chromadorea</taxon>
        <taxon>Rhabditida</taxon>
        <taxon>Rhabditina</taxon>
        <taxon>Rhabditomorpha</taxon>
        <taxon>Strongyloidea</taxon>
        <taxon>Trichostrongylidae</taxon>
        <taxon>Haemonchus</taxon>
    </lineage>
</organism>
<evidence type="ECO:0000313" key="1">
    <source>
        <dbReference type="EMBL" id="VDO41698.1"/>
    </source>
</evidence>
<gene>
    <name evidence="1" type="ORF">HPLM_LOCUS10984</name>
</gene>
<dbReference type="EMBL" id="UZAF01017441">
    <property type="protein sequence ID" value="VDO41698.1"/>
    <property type="molecule type" value="Genomic_DNA"/>
</dbReference>
<name>A0A3P7YJW4_HAEPC</name>
<evidence type="ECO:0000313" key="2">
    <source>
        <dbReference type="Proteomes" id="UP000268014"/>
    </source>
</evidence>
<reference evidence="1 2" key="1">
    <citation type="submission" date="2018-11" db="EMBL/GenBank/DDBJ databases">
        <authorList>
            <consortium name="Pathogen Informatics"/>
        </authorList>
    </citation>
    <scope>NUCLEOTIDE SEQUENCE [LARGE SCALE GENOMIC DNA]</scope>
    <source>
        <strain evidence="1 2">MHpl1</strain>
    </source>
</reference>
<sequence length="42" mass="4584">MDIIPSGLAKTLDFAHLADTKNLHGLDRGFVEYFSGKSASLF</sequence>
<accession>A0A3P7YJW4</accession>
<keyword evidence="2" id="KW-1185">Reference proteome</keyword>
<proteinExistence type="predicted"/>
<dbReference type="Proteomes" id="UP000268014">
    <property type="component" value="Unassembled WGS sequence"/>
</dbReference>
<protein>
    <submittedName>
        <fullName evidence="1">Uncharacterized protein</fullName>
    </submittedName>
</protein>